<dbReference type="AlphaFoldDB" id="A0A4Y7I6W6"/>
<dbReference type="Proteomes" id="UP000316621">
    <property type="component" value="Chromosome 1"/>
</dbReference>
<evidence type="ECO:0000256" key="2">
    <source>
        <dbReference type="ARBA" id="ARBA00022734"/>
    </source>
</evidence>
<dbReference type="InterPro" id="IPR036404">
    <property type="entry name" value="Jacalin-like_lectin_dom_sf"/>
</dbReference>
<dbReference type="Gramene" id="RZC44677">
    <property type="protein sequence ID" value="RZC44677"/>
    <property type="gene ID" value="C5167_037628"/>
</dbReference>
<evidence type="ECO:0000256" key="1">
    <source>
        <dbReference type="ARBA" id="ARBA00006568"/>
    </source>
</evidence>
<sequence>MNYDHGFDTIPVSAGPWGGQGGGRWDDGLHTGIKQLIVTHGAGVDSMQIEYDDKGNSVWSPKHGGNGGEKSDRVILKYPDEFLISISGYYGSATSLYGPVFIRSLTFVSNMKTYGPFGANQLGTQFSFSMSNSKIVGFHGYFGWYLDAIGVHMRPLFVYQEPIPCKSIVPSHNLVATGAETGSNNLGFKVVHWKVDDEDGYVNNIRALQQSDSKNSNVLALQQSDNKNNNILALQHSDSKNNVKPNKVLIRNLSSSETSEVEPNDIKVVPTYVDKGVSSVLTYGPWGGNGGTIFDDRVYTGVRQVNLTRSSVLVSIKVLYDKNGLAVWGSRNGGAGGIKSYNIVFDFPFEILTHISGYYGTVMYMGPTVIKSITFHTNTRTHGPYGDEQGTPFSSNLKQGKIVGFHGRKGYFVDSIGVHVNEGNFWIPKRAGACSPPELPVAEMDNPQWSNKLAKRGQKEEATYGVVKEPAPCGPGPWGGDGGRPWDDGVFTGIKQIFLTKGEAICSIQIEYDRNGQSVWSTRHGGSGGDTTNRIKFDYPHEVITCISGYYGSIGKDERPKVIRSLTFFTSRGKYGPYGEEIGAFFTSTITEGKVVGLHGRSSLYLDAIGIHMQHWLGHDDRRPPKSSVLSKFFY</sequence>
<dbReference type="GO" id="GO:0030246">
    <property type="term" value="F:carbohydrate binding"/>
    <property type="evidence" value="ECO:0007669"/>
    <property type="project" value="UniProtKB-KW"/>
</dbReference>
<feature type="domain" description="Jacalin-type lectin" evidence="3">
    <location>
        <begin position="11"/>
        <end position="155"/>
    </location>
</feature>
<dbReference type="SUPFAM" id="SSF51101">
    <property type="entry name" value="Mannose-binding lectins"/>
    <property type="match status" value="3"/>
</dbReference>
<dbReference type="PROSITE" id="PS51752">
    <property type="entry name" value="JACALIN_LECTIN"/>
    <property type="match status" value="3"/>
</dbReference>
<gene>
    <name evidence="4" type="ORF">C5167_037628</name>
</gene>
<feature type="domain" description="Jacalin-type lectin" evidence="3">
    <location>
        <begin position="280"/>
        <end position="422"/>
    </location>
</feature>
<reference evidence="4 5" key="1">
    <citation type="journal article" date="2018" name="Science">
        <title>The opium poppy genome and morphinan production.</title>
        <authorList>
            <person name="Guo L."/>
            <person name="Winzer T."/>
            <person name="Yang X."/>
            <person name="Li Y."/>
            <person name="Ning Z."/>
            <person name="He Z."/>
            <person name="Teodor R."/>
            <person name="Lu Y."/>
            <person name="Bowser T.A."/>
            <person name="Graham I.A."/>
            <person name="Ye K."/>
        </authorList>
    </citation>
    <scope>NUCLEOTIDE SEQUENCE [LARGE SCALE GENOMIC DNA]</scope>
    <source>
        <strain evidence="5">cv. HN1</strain>
        <tissue evidence="4">Leaves</tissue>
    </source>
</reference>
<proteinExistence type="inferred from homology"/>
<organism evidence="4 5">
    <name type="scientific">Papaver somniferum</name>
    <name type="common">Opium poppy</name>
    <dbReference type="NCBI Taxonomy" id="3469"/>
    <lineage>
        <taxon>Eukaryota</taxon>
        <taxon>Viridiplantae</taxon>
        <taxon>Streptophyta</taxon>
        <taxon>Embryophyta</taxon>
        <taxon>Tracheophyta</taxon>
        <taxon>Spermatophyta</taxon>
        <taxon>Magnoliopsida</taxon>
        <taxon>Ranunculales</taxon>
        <taxon>Papaveraceae</taxon>
        <taxon>Papaveroideae</taxon>
        <taxon>Papaver</taxon>
    </lineage>
</organism>
<keyword evidence="2" id="KW-0430">Lectin</keyword>
<evidence type="ECO:0000313" key="4">
    <source>
        <dbReference type="EMBL" id="RZC44677.1"/>
    </source>
</evidence>
<dbReference type="PANTHER" id="PTHR47293:SF74">
    <property type="entry name" value="JACALIN-TYPE LECTIN DOMAIN-CONTAINING PROTEIN"/>
    <property type="match status" value="1"/>
</dbReference>
<dbReference type="OMA" id="KQIYLTR"/>
<accession>A0A4Y7I6W6</accession>
<keyword evidence="5" id="KW-1185">Reference proteome</keyword>
<dbReference type="InterPro" id="IPR033734">
    <property type="entry name" value="Jacalin-like_lectin_dom_plant"/>
</dbReference>
<dbReference type="SMART" id="SM00915">
    <property type="entry name" value="Jacalin"/>
    <property type="match status" value="3"/>
</dbReference>
<dbReference type="PANTHER" id="PTHR47293">
    <property type="entry name" value="JACALIN-RELATED LECTIN 3"/>
    <property type="match status" value="1"/>
</dbReference>
<dbReference type="Pfam" id="PF01419">
    <property type="entry name" value="Jacalin"/>
    <property type="match status" value="3"/>
</dbReference>
<dbReference type="EMBL" id="CM010715">
    <property type="protein sequence ID" value="RZC44677.1"/>
    <property type="molecule type" value="Genomic_DNA"/>
</dbReference>
<dbReference type="Gene3D" id="2.100.10.30">
    <property type="entry name" value="Jacalin-like lectin domain"/>
    <property type="match status" value="3"/>
</dbReference>
<dbReference type="InterPro" id="IPR001229">
    <property type="entry name" value="Jacalin-like_lectin_dom"/>
</dbReference>
<feature type="domain" description="Jacalin-type lectin" evidence="3">
    <location>
        <begin position="472"/>
        <end position="615"/>
    </location>
</feature>
<dbReference type="CDD" id="cd09612">
    <property type="entry name" value="Jacalin"/>
    <property type="match status" value="3"/>
</dbReference>
<evidence type="ECO:0000313" key="5">
    <source>
        <dbReference type="Proteomes" id="UP000316621"/>
    </source>
</evidence>
<comment type="similarity">
    <text evidence="1">Belongs to the jacalin lectin family.</text>
</comment>
<name>A0A4Y7I6W6_PAPSO</name>
<dbReference type="FunFam" id="2.100.10.30:FF:000001">
    <property type="entry name" value="Jacalin-related lectin 33"/>
    <property type="match status" value="3"/>
</dbReference>
<protein>
    <recommendedName>
        <fullName evidence="3">Jacalin-type lectin domain-containing protein</fullName>
    </recommendedName>
</protein>
<evidence type="ECO:0000259" key="3">
    <source>
        <dbReference type="PROSITE" id="PS51752"/>
    </source>
</evidence>